<dbReference type="Proteomes" id="UP000219023">
    <property type="component" value="Unassembled WGS sequence"/>
</dbReference>
<name>A0A285VJX7_9GAMM</name>
<protein>
    <submittedName>
        <fullName evidence="1">Putative addiction module component, TIGR02574 family</fullName>
    </submittedName>
</protein>
<gene>
    <name evidence="1" type="ORF">SAMN05421509_103334</name>
</gene>
<dbReference type="OrthoDB" id="5570388at2"/>
<reference evidence="1 2" key="1">
    <citation type="submission" date="2017-08" db="EMBL/GenBank/DDBJ databases">
        <authorList>
            <person name="de Groot N.N."/>
        </authorList>
    </citation>
    <scope>NUCLEOTIDE SEQUENCE [LARGE SCALE GENOMIC DNA]</scope>
    <source>
        <strain evidence="1 2">USBA 855</strain>
    </source>
</reference>
<dbReference type="Pfam" id="PF09720">
    <property type="entry name" value="Unstab_antitox"/>
    <property type="match status" value="1"/>
</dbReference>
<dbReference type="AlphaFoldDB" id="A0A285VJX7"/>
<evidence type="ECO:0000313" key="2">
    <source>
        <dbReference type="Proteomes" id="UP000219023"/>
    </source>
</evidence>
<dbReference type="InterPro" id="IPR013406">
    <property type="entry name" value="CHP02574_addiction_mod"/>
</dbReference>
<dbReference type="RefSeq" id="WP_097022514.1">
    <property type="nucleotide sequence ID" value="NZ_OBQJ01000003.1"/>
</dbReference>
<accession>A0A285VJX7</accession>
<organism evidence="1 2">
    <name type="scientific">Chromohalobacter canadensis</name>
    <dbReference type="NCBI Taxonomy" id="141389"/>
    <lineage>
        <taxon>Bacteria</taxon>
        <taxon>Pseudomonadati</taxon>
        <taxon>Pseudomonadota</taxon>
        <taxon>Gammaproteobacteria</taxon>
        <taxon>Oceanospirillales</taxon>
        <taxon>Halomonadaceae</taxon>
        <taxon>Chromohalobacter</taxon>
    </lineage>
</organism>
<dbReference type="EMBL" id="OBQJ01000003">
    <property type="protein sequence ID" value="SOC54382.1"/>
    <property type="molecule type" value="Genomic_DNA"/>
</dbReference>
<evidence type="ECO:0000313" key="1">
    <source>
        <dbReference type="EMBL" id="SOC54382.1"/>
    </source>
</evidence>
<proteinExistence type="predicted"/>
<sequence>MDLQKIEDEALHLPKEERARLVQRLVLSLESPSEEELRSDWLLEARRRAEELDSGSVQRVSSDDVMRKARALIR</sequence>